<keyword evidence="2" id="KW-0472">Membrane</keyword>
<dbReference type="Pfam" id="PF25231">
    <property type="entry name" value="DUF7847"/>
    <property type="match status" value="1"/>
</dbReference>
<organism evidence="4 5">
    <name type="scientific">Rathayibacter tanaceti</name>
    <dbReference type="NCBI Taxonomy" id="1671680"/>
    <lineage>
        <taxon>Bacteria</taxon>
        <taxon>Bacillati</taxon>
        <taxon>Actinomycetota</taxon>
        <taxon>Actinomycetes</taxon>
        <taxon>Micrococcales</taxon>
        <taxon>Microbacteriaceae</taxon>
        <taxon>Rathayibacter</taxon>
    </lineage>
</organism>
<evidence type="ECO:0000259" key="3">
    <source>
        <dbReference type="Pfam" id="PF25231"/>
    </source>
</evidence>
<feature type="transmembrane region" description="Helical" evidence="2">
    <location>
        <begin position="282"/>
        <end position="311"/>
    </location>
</feature>
<dbReference type="EMBL" id="LIIN01000148">
    <property type="protein sequence ID" value="KZX20032.1"/>
    <property type="molecule type" value="Genomic_DNA"/>
</dbReference>
<feature type="transmembrane region" description="Helical" evidence="2">
    <location>
        <begin position="228"/>
        <end position="261"/>
    </location>
</feature>
<feature type="transmembrane region" description="Helical" evidence="2">
    <location>
        <begin position="93"/>
        <end position="116"/>
    </location>
</feature>
<proteinExistence type="predicted"/>
<feature type="compositionally biased region" description="Basic and acidic residues" evidence="1">
    <location>
        <begin position="16"/>
        <end position="28"/>
    </location>
</feature>
<keyword evidence="5" id="KW-1185">Reference proteome</keyword>
<dbReference type="Proteomes" id="UP000076717">
    <property type="component" value="Unassembled WGS sequence"/>
</dbReference>
<feature type="region of interest" description="Disordered" evidence="1">
    <location>
        <begin position="1"/>
        <end position="63"/>
    </location>
</feature>
<dbReference type="AlphaFoldDB" id="A0A166H6H7"/>
<feature type="transmembrane region" description="Helical" evidence="2">
    <location>
        <begin position="331"/>
        <end position="361"/>
    </location>
</feature>
<evidence type="ECO:0000313" key="4">
    <source>
        <dbReference type="EMBL" id="KZX20032.1"/>
    </source>
</evidence>
<evidence type="ECO:0000313" key="5">
    <source>
        <dbReference type="Proteomes" id="UP000076717"/>
    </source>
</evidence>
<comment type="caution">
    <text evidence="4">The sequence shown here is derived from an EMBL/GenBank/DDBJ whole genome shotgun (WGS) entry which is preliminary data.</text>
</comment>
<protein>
    <recommendedName>
        <fullName evidence="3">DUF7847 domain-containing protein</fullName>
    </recommendedName>
</protein>
<keyword evidence="2" id="KW-0812">Transmembrane</keyword>
<reference evidence="4 5" key="1">
    <citation type="submission" date="2015-08" db="EMBL/GenBank/DDBJ databases">
        <title>Draft Genome Sequence of Rathayibacter sp. Strain VKM Ac-2596 Isolated from Leaf Gall Induced by Plant-Parasitic Nematodes.</title>
        <authorList>
            <person name="Vasilenko O.V."/>
            <person name="Starodumova I.P."/>
            <person name="Tarlachkov S.V."/>
            <person name="Dorofeeva L.V."/>
            <person name="Evtushenko L.I."/>
        </authorList>
    </citation>
    <scope>NUCLEOTIDE SEQUENCE [LARGE SCALE GENOMIC DNA]</scope>
    <source>
        <strain evidence="4 5">VKM Ac-2596</strain>
    </source>
</reference>
<keyword evidence="2" id="KW-1133">Transmembrane helix</keyword>
<feature type="transmembrane region" description="Helical" evidence="2">
    <location>
        <begin position="136"/>
        <end position="166"/>
    </location>
</feature>
<feature type="transmembrane region" description="Helical" evidence="2">
    <location>
        <begin position="187"/>
        <end position="216"/>
    </location>
</feature>
<name>A0A166H6H7_9MICO</name>
<dbReference type="PATRIC" id="fig|1671680.3.peg.3076"/>
<dbReference type="InterPro" id="IPR057169">
    <property type="entry name" value="DUF7847"/>
</dbReference>
<feature type="compositionally biased region" description="Low complexity" evidence="1">
    <location>
        <begin position="37"/>
        <end position="47"/>
    </location>
</feature>
<accession>A0A166H6H7</accession>
<feature type="domain" description="DUF7847" evidence="3">
    <location>
        <begin position="86"/>
        <end position="351"/>
    </location>
</feature>
<evidence type="ECO:0000256" key="2">
    <source>
        <dbReference type="SAM" id="Phobius"/>
    </source>
</evidence>
<sequence length="397" mass="40488">MGGMTDAAQWPPPAGRPDDGSSAKEAPRRPPVPPAAPIASAPPVASGAGQGPGPGWTPPPRPGLVPLRPLGFGTLLGAPFQVLRRSPRTTLGVALLVQGLGSVLALAVYGLIAVLAVGRIAQAETADRDAVGAGSLAIVILAALIPLSVSLATGALVQGVVVLEVSRGVLGERSTLRRLLARLRGRFAALIAWTLLQGLGLLLLVLLVAGLAAPLFVLGAQDGASSAIVGGILVLIGAGLVALALGIWLGTKLALVPSLIVLERLPLRRAVARSWRLVAGGFWRTCGALALMTVIVQVAGQVVATPFSILIPIAGSLVAPTDPDAQGTTSIIVSIVSVAIGFVIGAVGTVLQSAVTGLLYLDRRMRREGFDLVLMRHVEERAAGRASADPFPVPERS</sequence>
<evidence type="ECO:0000256" key="1">
    <source>
        <dbReference type="SAM" id="MobiDB-lite"/>
    </source>
</evidence>
<gene>
    <name evidence="4" type="ORF">ACH61_02856</name>
</gene>